<keyword evidence="4" id="KW-1185">Reference proteome</keyword>
<protein>
    <recommendedName>
        <fullName evidence="2">CobQ/CobB/MinD/ParA nucleotide binding domain-containing protein</fullName>
    </recommendedName>
</protein>
<dbReference type="Gene3D" id="3.40.50.300">
    <property type="entry name" value="P-loop containing nucleotide triphosphate hydrolases"/>
    <property type="match status" value="1"/>
</dbReference>
<keyword evidence="1" id="KW-0812">Transmembrane</keyword>
<evidence type="ECO:0000313" key="4">
    <source>
        <dbReference type="Proteomes" id="UP000001015"/>
    </source>
</evidence>
<feature type="domain" description="CobQ/CobB/MinD/ParA nucleotide binding" evidence="2">
    <location>
        <begin position="22"/>
        <end position="224"/>
    </location>
</feature>
<dbReference type="Pfam" id="PF01656">
    <property type="entry name" value="CbiA"/>
    <property type="match status" value="1"/>
</dbReference>
<dbReference type="InterPro" id="IPR002586">
    <property type="entry name" value="CobQ/CobB/MinD/ParA_Nub-bd_dom"/>
</dbReference>
<proteinExistence type="predicted"/>
<dbReference type="PATRIC" id="fig|273063.9.peg.2755"/>
<dbReference type="eggNOG" id="arCOG07293">
    <property type="taxonomic scope" value="Archaea"/>
</dbReference>
<dbReference type="Proteomes" id="UP000001015">
    <property type="component" value="Chromosome"/>
</dbReference>
<dbReference type="InterPro" id="IPR027417">
    <property type="entry name" value="P-loop_NTPase"/>
</dbReference>
<reference evidence="4" key="1">
    <citation type="journal article" date="2001" name="DNA Res.">
        <title>Complete genome sequence of an aerobic thermoacidophilic Crenarchaeon, Sulfolobus tokodaii strain7.</title>
        <authorList>
            <person name="Kawarabayasi Y."/>
            <person name="Hino Y."/>
            <person name="Horikawa H."/>
            <person name="Jin-no K."/>
            <person name="Takahashi M."/>
            <person name="Sekine M."/>
            <person name="Baba S."/>
            <person name="Ankai A."/>
            <person name="Kosugi H."/>
            <person name="Hosoyama A."/>
            <person name="Fukui S."/>
            <person name="Nagai Y."/>
            <person name="Nishijima K."/>
            <person name="Otsuka R."/>
            <person name="Nakazawa H."/>
            <person name="Takamiya M."/>
            <person name="Kato Y."/>
            <person name="Yoshizawa T."/>
            <person name="Tanaka T."/>
            <person name="Kudoh Y."/>
            <person name="Yamazaki J."/>
            <person name="Kushida N."/>
            <person name="Oguchi A."/>
            <person name="Aoki K."/>
            <person name="Masuda S."/>
            <person name="Yanagii M."/>
            <person name="Nishimura M."/>
            <person name="Yamagishi A."/>
            <person name="Oshima T."/>
            <person name="Kikuchi H."/>
        </authorList>
    </citation>
    <scope>NUCLEOTIDE SEQUENCE [LARGE SCALE GENOMIC DNA]</scope>
    <source>
        <strain evidence="4">DSM 16993 / JCM 10545 / NBRC 100140 / 7</strain>
    </source>
</reference>
<dbReference type="STRING" id="273063.STK_24390"/>
<accession>Q96XS8</accession>
<organism evidence="3 4">
    <name type="scientific">Sulfurisphaera tokodaii (strain DSM 16993 / JCM 10545 / NBRC 100140 / 7)</name>
    <name type="common">Sulfolobus tokodaii</name>
    <dbReference type="NCBI Taxonomy" id="273063"/>
    <lineage>
        <taxon>Archaea</taxon>
        <taxon>Thermoproteota</taxon>
        <taxon>Thermoprotei</taxon>
        <taxon>Sulfolobales</taxon>
        <taxon>Sulfolobaceae</taxon>
        <taxon>Sulfurisphaera</taxon>
    </lineage>
</organism>
<dbReference type="KEGG" id="sto:STK_24390"/>
<keyword evidence="1" id="KW-1133">Transmembrane helix</keyword>
<name>Q96XS8_SULTO</name>
<evidence type="ECO:0000313" key="3">
    <source>
        <dbReference type="EMBL" id="BAB67549.1"/>
    </source>
</evidence>
<sequence length="247" mass="28733">MLRLRFKSLKKRNIIIMLGINIISLKGGIGKSFIAFQLAKKLSKNRNVVIIDRSLSRTLSNYFNIKDEFPNGDYKKDIDNIPLVNLGCSRNFLSLDIGKIVEEYRKYKDYDVIIVDNPPLFSDECFEKNLIAWINAFNEYSYKAIPILAPPDEIIDYTMRLMLPINDFLSDLIQKNLGFKSTRLFNPLAIIVNEVTASYQINFENIRKYFRDTLIITIPFDKKILLNPYNVDIKELDPLVEYLSTLI</sequence>
<dbReference type="AlphaFoldDB" id="Q96XS8"/>
<keyword evidence="1" id="KW-0472">Membrane</keyword>
<dbReference type="EMBL" id="BA000023">
    <property type="protein sequence ID" value="BAB67549.1"/>
    <property type="molecule type" value="Genomic_DNA"/>
</dbReference>
<evidence type="ECO:0000259" key="2">
    <source>
        <dbReference type="Pfam" id="PF01656"/>
    </source>
</evidence>
<feature type="transmembrane region" description="Helical" evidence="1">
    <location>
        <begin position="12"/>
        <end position="36"/>
    </location>
</feature>
<dbReference type="SUPFAM" id="SSF52540">
    <property type="entry name" value="P-loop containing nucleoside triphosphate hydrolases"/>
    <property type="match status" value="1"/>
</dbReference>
<evidence type="ECO:0000256" key="1">
    <source>
        <dbReference type="SAM" id="Phobius"/>
    </source>
</evidence>
<gene>
    <name evidence="3" type="primary">ST2439</name>
    <name evidence="3" type="ordered locus">STK_24390</name>
</gene>